<feature type="domain" description="WWE" evidence="7">
    <location>
        <begin position="84"/>
        <end position="128"/>
    </location>
</feature>
<accession>A0A814QS04</accession>
<dbReference type="GO" id="GO:0016779">
    <property type="term" value="F:nucleotidyltransferase activity"/>
    <property type="evidence" value="ECO:0007669"/>
    <property type="project" value="UniProtKB-KW"/>
</dbReference>
<dbReference type="InterPro" id="IPR004170">
    <property type="entry name" value="WWE_dom"/>
</dbReference>
<feature type="signal peptide" evidence="6">
    <location>
        <begin position="1"/>
        <end position="16"/>
    </location>
</feature>
<dbReference type="Proteomes" id="UP000663854">
    <property type="component" value="Unassembled WGS sequence"/>
</dbReference>
<keyword evidence="11" id="KW-1185">Reference proteome</keyword>
<protein>
    <recommendedName>
        <fullName evidence="6">NAD(P)(+)--arginine ADP-ribosyltransferase</fullName>
        <ecNumber evidence="6">2.4.2.31</ecNumber>
    </recommendedName>
    <alternativeName>
        <fullName evidence="6">Mono(ADP-ribosyl)transferase</fullName>
    </alternativeName>
</protein>
<keyword evidence="6" id="KW-0732">Signal</keyword>
<comment type="caution">
    <text evidence="8">The sequence shown here is derived from an EMBL/GenBank/DDBJ whole genome shotgun (WGS) entry which is preliminary data.</text>
</comment>
<dbReference type="Gene3D" id="3.90.176.10">
    <property type="entry name" value="Toxin ADP-ribosyltransferase, Chain A, domain 1"/>
    <property type="match status" value="1"/>
</dbReference>
<dbReference type="InterPro" id="IPR000768">
    <property type="entry name" value="ART"/>
</dbReference>
<dbReference type="SUPFAM" id="SSF56399">
    <property type="entry name" value="ADP-ribosylation"/>
    <property type="match status" value="1"/>
</dbReference>
<evidence type="ECO:0000256" key="1">
    <source>
        <dbReference type="ARBA" id="ARBA00009558"/>
    </source>
</evidence>
<evidence type="ECO:0000256" key="2">
    <source>
        <dbReference type="ARBA" id="ARBA00022676"/>
    </source>
</evidence>
<proteinExistence type="inferred from homology"/>
<keyword evidence="4" id="KW-0548">Nucleotidyltransferase</keyword>
<comment type="similarity">
    <text evidence="1 6">Belongs to the Arg-specific ADP-ribosyltransferase family.</text>
</comment>
<keyword evidence="2 6" id="KW-0328">Glycosyltransferase</keyword>
<dbReference type="GO" id="GO:0106274">
    <property type="term" value="F:NAD+-protein-arginine ADP-ribosyltransferase activity"/>
    <property type="evidence" value="ECO:0007669"/>
    <property type="project" value="UniProtKB-EC"/>
</dbReference>
<keyword evidence="6" id="KW-0520">NAD</keyword>
<comment type="catalytic activity">
    <reaction evidence="5 6">
        <text>L-arginyl-[protein] + NAD(+) = N(omega)-(ADP-D-ribosyl)-L-arginyl-[protein] + nicotinamide + H(+)</text>
        <dbReference type="Rhea" id="RHEA:19149"/>
        <dbReference type="Rhea" id="RHEA-COMP:10532"/>
        <dbReference type="Rhea" id="RHEA-COMP:15087"/>
        <dbReference type="ChEBI" id="CHEBI:15378"/>
        <dbReference type="ChEBI" id="CHEBI:17154"/>
        <dbReference type="ChEBI" id="CHEBI:29965"/>
        <dbReference type="ChEBI" id="CHEBI:57540"/>
        <dbReference type="ChEBI" id="CHEBI:142554"/>
        <dbReference type="EC" id="2.4.2.31"/>
    </reaction>
</comment>
<gene>
    <name evidence="9" type="ORF">JXQ802_LOCUS31702</name>
    <name evidence="8" type="ORF">PYM288_LOCUS20868</name>
</gene>
<evidence type="ECO:0000313" key="9">
    <source>
        <dbReference type="EMBL" id="CAF1343474.1"/>
    </source>
</evidence>
<feature type="chain" id="PRO_5035957046" description="NAD(P)(+)--arginine ADP-ribosyltransferase" evidence="6">
    <location>
        <begin position="17"/>
        <end position="395"/>
    </location>
</feature>
<evidence type="ECO:0000256" key="5">
    <source>
        <dbReference type="ARBA" id="ARBA00047597"/>
    </source>
</evidence>
<evidence type="ECO:0000256" key="3">
    <source>
        <dbReference type="ARBA" id="ARBA00022679"/>
    </source>
</evidence>
<evidence type="ECO:0000256" key="6">
    <source>
        <dbReference type="RuleBase" id="RU361228"/>
    </source>
</evidence>
<dbReference type="InterPro" id="IPR037197">
    <property type="entry name" value="WWE_dom_sf"/>
</dbReference>
<dbReference type="EMBL" id="CAJNOH010000791">
    <property type="protein sequence ID" value="CAF1124319.1"/>
    <property type="molecule type" value="Genomic_DNA"/>
</dbReference>
<evidence type="ECO:0000313" key="10">
    <source>
        <dbReference type="Proteomes" id="UP000663854"/>
    </source>
</evidence>
<dbReference type="Pfam" id="PF01129">
    <property type="entry name" value="ART"/>
    <property type="match status" value="1"/>
</dbReference>
<dbReference type="EC" id="2.4.2.31" evidence="6"/>
<dbReference type="Proteomes" id="UP000663870">
    <property type="component" value="Unassembled WGS sequence"/>
</dbReference>
<evidence type="ECO:0000256" key="4">
    <source>
        <dbReference type="ARBA" id="ARBA00022695"/>
    </source>
</evidence>
<reference evidence="8" key="1">
    <citation type="submission" date="2021-02" db="EMBL/GenBank/DDBJ databases">
        <authorList>
            <person name="Nowell W R."/>
        </authorList>
    </citation>
    <scope>NUCLEOTIDE SEQUENCE</scope>
</reference>
<organism evidence="8 10">
    <name type="scientific">Rotaria sordida</name>
    <dbReference type="NCBI Taxonomy" id="392033"/>
    <lineage>
        <taxon>Eukaryota</taxon>
        <taxon>Metazoa</taxon>
        <taxon>Spiralia</taxon>
        <taxon>Gnathifera</taxon>
        <taxon>Rotifera</taxon>
        <taxon>Eurotatoria</taxon>
        <taxon>Bdelloidea</taxon>
        <taxon>Philodinida</taxon>
        <taxon>Philodinidae</taxon>
        <taxon>Rotaria</taxon>
    </lineage>
</organism>
<dbReference type="PROSITE" id="PS51996">
    <property type="entry name" value="TR_MART"/>
    <property type="match status" value="1"/>
</dbReference>
<keyword evidence="3 6" id="KW-0808">Transferase</keyword>
<dbReference type="AlphaFoldDB" id="A0A814QS04"/>
<keyword evidence="6" id="KW-0521">NADP</keyword>
<evidence type="ECO:0000313" key="11">
    <source>
        <dbReference type="Proteomes" id="UP000663870"/>
    </source>
</evidence>
<dbReference type="Gene3D" id="3.30.720.50">
    <property type="match status" value="1"/>
</dbReference>
<dbReference type="EMBL" id="CAJNOL010001359">
    <property type="protein sequence ID" value="CAF1343474.1"/>
    <property type="molecule type" value="Genomic_DNA"/>
</dbReference>
<name>A0A814QS04_9BILA</name>
<evidence type="ECO:0000313" key="8">
    <source>
        <dbReference type="EMBL" id="CAF1124319.1"/>
    </source>
</evidence>
<dbReference type="Pfam" id="PF02825">
    <property type="entry name" value="WWE"/>
    <property type="match status" value="1"/>
</dbReference>
<evidence type="ECO:0000259" key="7">
    <source>
        <dbReference type="Pfam" id="PF02825"/>
    </source>
</evidence>
<dbReference type="SUPFAM" id="SSF117839">
    <property type="entry name" value="WWE domain"/>
    <property type="match status" value="1"/>
</dbReference>
<sequence>MCVFCCIGICCGSLLATCLPASISVPLLETIREILPTNPVPITPNPPARQESIDALPMVSFSAESNQFDQTQCTICQTEFQPNEQTMKIEEAYQKHEKKVLLDAYHIDLVHMIQISNTNLQKQRPIRRVTIDGTIDGKKVREERFFADPLLPTRPFMKYREVNIRSSFIQASLDHFDILLGQAISPDKRTMLVETAADGLIIEGALAGKKHDGEEMADILRQFQQDRKNTWQCCAWLYCKESFLYVKLNEYMRLSADFGAGEVWREHVPTLGAFAILLWDGYEDQKLEQKINIVYRGANLSMHLIEQFEKQAMKKRRHRPWIEFPAFTSTSRNRSKAEELGNVLFVIKINQYEGFDMISYSIFDEEEILVKPHYFFKVRSCVKDQDRNKWIIHLA</sequence>